<evidence type="ECO:0000256" key="2">
    <source>
        <dbReference type="ARBA" id="ARBA00023125"/>
    </source>
</evidence>
<dbReference type="GO" id="GO:0000976">
    <property type="term" value="F:transcription cis-regulatory region binding"/>
    <property type="evidence" value="ECO:0007669"/>
    <property type="project" value="TreeGrafter"/>
</dbReference>
<feature type="domain" description="HTH araC/xylS-type" evidence="4">
    <location>
        <begin position="198"/>
        <end position="294"/>
    </location>
</feature>
<name>A0A421AYM5_9PSEU</name>
<dbReference type="InterPro" id="IPR009057">
    <property type="entry name" value="Homeodomain-like_sf"/>
</dbReference>
<evidence type="ECO:0000313" key="5">
    <source>
        <dbReference type="EMBL" id="RLK54972.1"/>
    </source>
</evidence>
<evidence type="ECO:0000256" key="1">
    <source>
        <dbReference type="ARBA" id="ARBA00023015"/>
    </source>
</evidence>
<dbReference type="SMART" id="SM00342">
    <property type="entry name" value="HTH_ARAC"/>
    <property type="match status" value="1"/>
</dbReference>
<dbReference type="GO" id="GO:0003700">
    <property type="term" value="F:DNA-binding transcription factor activity"/>
    <property type="evidence" value="ECO:0007669"/>
    <property type="project" value="InterPro"/>
</dbReference>
<dbReference type="Pfam" id="PF12833">
    <property type="entry name" value="HTH_18"/>
    <property type="match status" value="1"/>
</dbReference>
<dbReference type="Proteomes" id="UP000282454">
    <property type="component" value="Unassembled WGS sequence"/>
</dbReference>
<proteinExistence type="predicted"/>
<comment type="caution">
    <text evidence="5">The sequence shown here is derived from an EMBL/GenBank/DDBJ whole genome shotgun (WGS) entry which is preliminary data.</text>
</comment>
<gene>
    <name evidence="5" type="ORF">CLV68_5363</name>
</gene>
<accession>A0A421AYM5</accession>
<dbReference type="OrthoDB" id="2559672at2"/>
<organism evidence="5 6">
    <name type="scientific">Actinokineospora cianjurensis</name>
    <dbReference type="NCBI Taxonomy" id="585224"/>
    <lineage>
        <taxon>Bacteria</taxon>
        <taxon>Bacillati</taxon>
        <taxon>Actinomycetota</taxon>
        <taxon>Actinomycetes</taxon>
        <taxon>Pseudonocardiales</taxon>
        <taxon>Pseudonocardiaceae</taxon>
        <taxon>Actinokineospora</taxon>
    </lineage>
</organism>
<evidence type="ECO:0000256" key="3">
    <source>
        <dbReference type="ARBA" id="ARBA00023163"/>
    </source>
</evidence>
<keyword evidence="2 5" id="KW-0238">DNA-binding</keyword>
<protein>
    <submittedName>
        <fullName evidence="5">AraC-like DNA-binding protein</fullName>
    </submittedName>
</protein>
<evidence type="ECO:0000313" key="6">
    <source>
        <dbReference type="Proteomes" id="UP000282454"/>
    </source>
</evidence>
<keyword evidence="1" id="KW-0805">Transcription regulation</keyword>
<dbReference type="Gene3D" id="1.10.10.60">
    <property type="entry name" value="Homeodomain-like"/>
    <property type="match status" value="1"/>
</dbReference>
<dbReference type="GO" id="GO:0005829">
    <property type="term" value="C:cytosol"/>
    <property type="evidence" value="ECO:0007669"/>
    <property type="project" value="TreeGrafter"/>
</dbReference>
<dbReference type="InterPro" id="IPR018060">
    <property type="entry name" value="HTH_AraC"/>
</dbReference>
<dbReference type="SUPFAM" id="SSF46689">
    <property type="entry name" value="Homeodomain-like"/>
    <property type="match status" value="1"/>
</dbReference>
<reference evidence="5 6" key="1">
    <citation type="submission" date="2018-10" db="EMBL/GenBank/DDBJ databases">
        <title>Genomic Encyclopedia of Archaeal and Bacterial Type Strains, Phase II (KMG-II): from individual species to whole genera.</title>
        <authorList>
            <person name="Goeker M."/>
        </authorList>
    </citation>
    <scope>NUCLEOTIDE SEQUENCE [LARGE SCALE GENOMIC DNA]</scope>
    <source>
        <strain evidence="5 6">DSM 45657</strain>
    </source>
</reference>
<evidence type="ECO:0000259" key="4">
    <source>
        <dbReference type="PROSITE" id="PS01124"/>
    </source>
</evidence>
<dbReference type="RefSeq" id="WP_121393617.1">
    <property type="nucleotide sequence ID" value="NZ_RCDD01000005.1"/>
</dbReference>
<sequence length="296" mass="30846">MDEYASARLVAAVRRGLAEAGIDTTAPQAAGALLPLDAKRGYLAEVAAAHGLLPLARAGSVLRELAADPAVSALSLATTPAELLDRWRRLERFTHSRHRVEVRGGTGGQITVEHVGPVGIPPEPAEDAVVLGVLVALLGVIGVRGLTVAVGPSAIVVFTGGDFVAPPPVAGSGWWRFEWTGTTPRSPVPVPERSDVVTRVHGLLASDLGRRWSLAEVAAAVGTSGRSLQRALRAAGGFQDLLGAARTEAAAALLLAGTHPLSTIGFACGYADQPHFTREFTRRTAMSPAAYRHSFS</sequence>
<dbReference type="PANTHER" id="PTHR47894:SF4">
    <property type="entry name" value="HTH-TYPE TRANSCRIPTIONAL REGULATOR GADX"/>
    <property type="match status" value="1"/>
</dbReference>
<dbReference type="PANTHER" id="PTHR47894">
    <property type="entry name" value="HTH-TYPE TRANSCRIPTIONAL REGULATOR GADX"/>
    <property type="match status" value="1"/>
</dbReference>
<dbReference type="PROSITE" id="PS01124">
    <property type="entry name" value="HTH_ARAC_FAMILY_2"/>
    <property type="match status" value="1"/>
</dbReference>
<dbReference type="AlphaFoldDB" id="A0A421AYM5"/>
<keyword evidence="6" id="KW-1185">Reference proteome</keyword>
<keyword evidence="3" id="KW-0804">Transcription</keyword>
<dbReference type="EMBL" id="RCDD01000005">
    <property type="protein sequence ID" value="RLK54972.1"/>
    <property type="molecule type" value="Genomic_DNA"/>
</dbReference>